<dbReference type="EMBL" id="JANRHA010000009">
    <property type="protein sequence ID" value="MDG3015787.1"/>
    <property type="molecule type" value="Genomic_DNA"/>
</dbReference>
<comment type="similarity">
    <text evidence="22">In the N-terminal section; belongs to the LigD polymerase family.</text>
</comment>
<evidence type="ECO:0000256" key="23">
    <source>
        <dbReference type="SAM" id="MobiDB-lite"/>
    </source>
</evidence>
<dbReference type="PANTHER" id="PTHR42705">
    <property type="entry name" value="BIFUNCTIONAL NON-HOMOLOGOUS END JOINING PROTEIN LIGD"/>
    <property type="match status" value="1"/>
</dbReference>
<keyword evidence="3 25" id="KW-0436">Ligase</keyword>
<evidence type="ECO:0000256" key="1">
    <source>
        <dbReference type="ARBA" id="ARBA00001936"/>
    </source>
</evidence>
<evidence type="ECO:0000256" key="11">
    <source>
        <dbReference type="ARBA" id="ARBA00022839"/>
    </source>
</evidence>
<evidence type="ECO:0000256" key="8">
    <source>
        <dbReference type="ARBA" id="ARBA00022741"/>
    </source>
</evidence>
<dbReference type="InterPro" id="IPR014145">
    <property type="entry name" value="LigD_pol_dom"/>
</dbReference>
<keyword evidence="15" id="KW-0233">DNA recombination</keyword>
<dbReference type="GO" id="GO:0004527">
    <property type="term" value="F:exonuclease activity"/>
    <property type="evidence" value="ECO:0007669"/>
    <property type="project" value="UniProtKB-KW"/>
</dbReference>
<dbReference type="GO" id="GO:0006281">
    <property type="term" value="P:DNA repair"/>
    <property type="evidence" value="ECO:0007669"/>
    <property type="project" value="UniProtKB-KW"/>
</dbReference>
<organism evidence="25 26">
    <name type="scientific">Speluncibacter jeojiensis</name>
    <dbReference type="NCBI Taxonomy" id="2710754"/>
    <lineage>
        <taxon>Bacteria</taxon>
        <taxon>Bacillati</taxon>
        <taxon>Actinomycetota</taxon>
        <taxon>Actinomycetes</taxon>
        <taxon>Mycobacteriales</taxon>
        <taxon>Speluncibacteraceae</taxon>
        <taxon>Speluncibacter</taxon>
    </lineage>
</organism>
<dbReference type="InterPro" id="IPR014144">
    <property type="entry name" value="LigD_PE_domain"/>
</dbReference>
<evidence type="ECO:0000256" key="16">
    <source>
        <dbReference type="ARBA" id="ARBA00023204"/>
    </source>
</evidence>
<keyword evidence="10" id="KW-0378">Hydrolase</keyword>
<feature type="domain" description="ATP-dependent DNA ligase family profile" evidence="24">
    <location>
        <begin position="560"/>
        <end position="683"/>
    </location>
</feature>
<dbReference type="InterPro" id="IPR014146">
    <property type="entry name" value="LigD_ligase_dom"/>
</dbReference>
<evidence type="ECO:0000256" key="13">
    <source>
        <dbReference type="ARBA" id="ARBA00022932"/>
    </source>
</evidence>
<dbReference type="Gene3D" id="2.40.50.140">
    <property type="entry name" value="Nucleic acid-binding proteins"/>
    <property type="match status" value="1"/>
</dbReference>
<protein>
    <recommendedName>
        <fullName evidence="2">DNA ligase (ATP)</fullName>
        <ecNumber evidence="2">6.5.1.1</ecNumber>
    </recommendedName>
    <alternativeName>
        <fullName evidence="19">NHEJ DNA polymerase</fullName>
    </alternativeName>
</protein>
<keyword evidence="13" id="KW-0239">DNA-directed DNA polymerase</keyword>
<evidence type="ECO:0000256" key="20">
    <source>
        <dbReference type="ARBA" id="ARBA00034003"/>
    </source>
</evidence>
<evidence type="ECO:0000256" key="15">
    <source>
        <dbReference type="ARBA" id="ARBA00023172"/>
    </source>
</evidence>
<keyword evidence="12" id="KW-0067">ATP-binding</keyword>
<accession>A0A9X4RF09</accession>
<dbReference type="PANTHER" id="PTHR42705:SF2">
    <property type="entry name" value="BIFUNCTIONAL NON-HOMOLOGOUS END JOINING PROTEIN LIGD"/>
    <property type="match status" value="1"/>
</dbReference>
<dbReference type="Proteomes" id="UP001152755">
    <property type="component" value="Unassembled WGS sequence"/>
</dbReference>
<dbReference type="InterPro" id="IPR012340">
    <property type="entry name" value="NA-bd_OB-fold"/>
</dbReference>
<evidence type="ECO:0000256" key="18">
    <source>
        <dbReference type="ARBA" id="ARBA00023268"/>
    </source>
</evidence>
<dbReference type="NCBIfam" id="TIGR02779">
    <property type="entry name" value="NHEJ_ligase_lig"/>
    <property type="match status" value="1"/>
</dbReference>
<dbReference type="Pfam" id="PF04679">
    <property type="entry name" value="DNA_ligase_A_C"/>
    <property type="match status" value="1"/>
</dbReference>
<evidence type="ECO:0000256" key="3">
    <source>
        <dbReference type="ARBA" id="ARBA00022598"/>
    </source>
</evidence>
<dbReference type="Gene3D" id="3.30.470.30">
    <property type="entry name" value="DNA ligase/mRNA capping enzyme"/>
    <property type="match status" value="1"/>
</dbReference>
<dbReference type="Gene3D" id="3.90.920.10">
    <property type="entry name" value="DNA primase, PRIM domain"/>
    <property type="match status" value="1"/>
</dbReference>
<dbReference type="NCBIfam" id="TIGR02777">
    <property type="entry name" value="LigD_PE_dom"/>
    <property type="match status" value="1"/>
</dbReference>
<dbReference type="InterPro" id="IPR052171">
    <property type="entry name" value="NHEJ_LigD"/>
</dbReference>
<dbReference type="CDD" id="cd07971">
    <property type="entry name" value="OBF_DNA_ligase_LigD"/>
    <property type="match status" value="1"/>
</dbReference>
<evidence type="ECO:0000256" key="21">
    <source>
        <dbReference type="ARBA" id="ARBA00049981"/>
    </source>
</evidence>
<comment type="catalytic activity">
    <reaction evidence="20">
        <text>ATP + (deoxyribonucleotide)n-3'-hydroxyl + 5'-phospho-(deoxyribonucleotide)m = (deoxyribonucleotide)n+m + AMP + diphosphate.</text>
        <dbReference type="EC" id="6.5.1.1"/>
    </reaction>
</comment>
<dbReference type="Pfam" id="PF13298">
    <property type="entry name" value="LigD_N"/>
    <property type="match status" value="1"/>
</dbReference>
<keyword evidence="4" id="KW-0808">Transferase</keyword>
<keyword evidence="16" id="KW-0234">DNA repair</keyword>
<evidence type="ECO:0000313" key="26">
    <source>
        <dbReference type="Proteomes" id="UP001152755"/>
    </source>
</evidence>
<evidence type="ECO:0000256" key="5">
    <source>
        <dbReference type="ARBA" id="ARBA00022695"/>
    </source>
</evidence>
<feature type="region of interest" description="Disordered" evidence="23">
    <location>
        <begin position="753"/>
        <end position="772"/>
    </location>
</feature>
<feature type="compositionally biased region" description="Basic and acidic residues" evidence="23">
    <location>
        <begin position="299"/>
        <end position="316"/>
    </location>
</feature>
<dbReference type="CDD" id="cd07906">
    <property type="entry name" value="Adenylation_DNA_ligase_LigD_LigC"/>
    <property type="match status" value="1"/>
</dbReference>
<dbReference type="AlphaFoldDB" id="A0A9X4RF09"/>
<dbReference type="RefSeq" id="WP_332520251.1">
    <property type="nucleotide sequence ID" value="NZ_JANRHA010000009.1"/>
</dbReference>
<keyword evidence="6" id="KW-0540">Nuclease</keyword>
<dbReference type="NCBIfam" id="NF007210">
    <property type="entry name" value="PRK09632.1"/>
    <property type="match status" value="1"/>
</dbReference>
<feature type="compositionally biased region" description="Low complexity" evidence="23">
    <location>
        <begin position="320"/>
        <end position="330"/>
    </location>
</feature>
<evidence type="ECO:0000256" key="2">
    <source>
        <dbReference type="ARBA" id="ARBA00012727"/>
    </source>
</evidence>
<dbReference type="Pfam" id="PF21686">
    <property type="entry name" value="LigD_Prim-Pol"/>
    <property type="match status" value="1"/>
</dbReference>
<evidence type="ECO:0000259" key="24">
    <source>
        <dbReference type="PROSITE" id="PS50160"/>
    </source>
</evidence>
<dbReference type="InterPro" id="IPR012310">
    <property type="entry name" value="DNA_ligase_ATP-dep_cent"/>
</dbReference>
<dbReference type="GO" id="GO:0005524">
    <property type="term" value="F:ATP binding"/>
    <property type="evidence" value="ECO:0007669"/>
    <property type="project" value="UniProtKB-KW"/>
</dbReference>
<comment type="similarity">
    <text evidence="21">In the C-terminal section; belongs to the ATP-dependent DNA ligase family.</text>
</comment>
<dbReference type="GO" id="GO:0003677">
    <property type="term" value="F:DNA binding"/>
    <property type="evidence" value="ECO:0007669"/>
    <property type="project" value="UniProtKB-KW"/>
</dbReference>
<keyword evidence="14" id="KW-0238">DNA-binding</keyword>
<feature type="region of interest" description="Disordered" evidence="23">
    <location>
        <begin position="285"/>
        <end position="330"/>
    </location>
</feature>
<evidence type="ECO:0000256" key="10">
    <source>
        <dbReference type="ARBA" id="ARBA00022801"/>
    </source>
</evidence>
<evidence type="ECO:0000256" key="22">
    <source>
        <dbReference type="ARBA" id="ARBA00049990"/>
    </source>
</evidence>
<dbReference type="NCBIfam" id="TIGR02778">
    <property type="entry name" value="ligD_pol"/>
    <property type="match status" value="1"/>
</dbReference>
<comment type="cofactor">
    <cofactor evidence="1">
        <name>Mn(2+)</name>
        <dbReference type="ChEBI" id="CHEBI:29035"/>
    </cofactor>
</comment>
<dbReference type="SUPFAM" id="SSF50249">
    <property type="entry name" value="Nucleic acid-binding proteins"/>
    <property type="match status" value="1"/>
</dbReference>
<keyword evidence="7" id="KW-0479">Metal-binding</keyword>
<keyword evidence="17" id="KW-0464">Manganese</keyword>
<dbReference type="Pfam" id="PF01068">
    <property type="entry name" value="DNA_ligase_A_M"/>
    <property type="match status" value="1"/>
</dbReference>
<dbReference type="EC" id="6.5.1.1" evidence="2"/>
<dbReference type="GO" id="GO:0046872">
    <property type="term" value="F:metal ion binding"/>
    <property type="evidence" value="ECO:0007669"/>
    <property type="project" value="UniProtKB-KW"/>
</dbReference>
<keyword evidence="8" id="KW-0547">Nucleotide-binding</keyword>
<dbReference type="PROSITE" id="PS50160">
    <property type="entry name" value="DNA_LIGASE_A3"/>
    <property type="match status" value="1"/>
</dbReference>
<reference evidence="25" key="1">
    <citation type="submission" date="2022-08" db="EMBL/GenBank/DDBJ databases">
        <title>Genome analysis of Corynebacteriales strain.</title>
        <authorList>
            <person name="Lee S.D."/>
        </authorList>
    </citation>
    <scope>NUCLEOTIDE SEQUENCE</scope>
    <source>
        <strain evidence="25">D3-21</strain>
    </source>
</reference>
<evidence type="ECO:0000256" key="12">
    <source>
        <dbReference type="ARBA" id="ARBA00022840"/>
    </source>
</evidence>
<dbReference type="SUPFAM" id="SSF56091">
    <property type="entry name" value="DNA ligase/mRNA capping enzyme, catalytic domain"/>
    <property type="match status" value="1"/>
</dbReference>
<dbReference type="GO" id="GO:0003910">
    <property type="term" value="F:DNA ligase (ATP) activity"/>
    <property type="evidence" value="ECO:0007669"/>
    <property type="project" value="UniProtKB-EC"/>
</dbReference>
<sequence>MATFDGRRVEFTNRDKVMYPATGTTKGDVIEYFLGVAPAMLPHLRCRPVTRKRWPNGVDHDAFFEKNLPDSAPHWLPARRIEHRARTVRYPLIESVAGLAWLGQQAALEAHVPQWRFTGIGAVGPDSAIGPATRLVFDLDPGEGVTLTQCAEVAQAIRDRLDEIGLPAFPVTSGGKGIHLYVPLADRPIRSASASTLAHRVATILEQQWPDRVTARMSRTRRAGKVFIDWSQNHANKTTICPYSLRGRAEPTVAAPRTWAELEDPQLRQLRYDEVIERLRRDGDLLAGLDPDTGTGQDAADRLADYRSKRDPRRTPEPIPHANAAPAPGPGATFVVQEHHATRLHWDFRLERDGVLVSWAVPKNLPDDPGENRLAIQTEDHPLEYGGFAGDIPKGEYGGGHVEIYDRGTYDTEKWRDDEVIVDLHGDRLSGRYALIRTGGTQWLVHRMKPGPAQGDQASSDLSSGGLPSGLRPMLATAGTVSGLDPDEWAFEGKYDGYRVLVEVDGGRLRLVSRSGRDLTADYPALAGLGEDLRNHRAVLDGELVVTDPSGAPSFALLQDVRRRAEVVLYLFDVLHLDGVSLLHKRYDDRRRVLESLARMLTRAEVPDRIGGTGAQALAESGRRGLEGVVAKRRDSTYLPGRRGSAWIKEKHWNAAEVVIGGFRRGEGSRAATFGSLLLGLPGEGGLRYLGRVGTGFTEAQLSSLAERLGELGCADSPFVEELPAADRKDACWVRPELVGEVRYAEQTASGHLRHPSWRGLRPDKSPGELGG</sequence>
<keyword evidence="9" id="KW-0227">DNA damage</keyword>
<keyword evidence="5" id="KW-0548">Nucleotidyltransferase</keyword>
<dbReference type="InterPro" id="IPR033649">
    <property type="entry name" value="MtLigD_Pol-like"/>
</dbReference>
<dbReference type="Gene3D" id="3.30.1490.70">
    <property type="match status" value="1"/>
</dbReference>
<keyword evidence="18" id="KW-0511">Multifunctional enzyme</keyword>
<dbReference type="InterPro" id="IPR012309">
    <property type="entry name" value="DNA_ligase_ATP-dep_C"/>
</dbReference>
<name>A0A9X4RF09_9ACTN</name>
<comment type="caution">
    <text evidence="25">The sequence shown here is derived from an EMBL/GenBank/DDBJ whole genome shotgun (WGS) entry which is preliminary data.</text>
</comment>
<proteinExistence type="inferred from homology"/>
<feature type="compositionally biased region" description="Low complexity" evidence="23">
    <location>
        <begin position="285"/>
        <end position="296"/>
    </location>
</feature>
<evidence type="ECO:0000256" key="9">
    <source>
        <dbReference type="ARBA" id="ARBA00022763"/>
    </source>
</evidence>
<evidence type="ECO:0000256" key="7">
    <source>
        <dbReference type="ARBA" id="ARBA00022723"/>
    </source>
</evidence>
<dbReference type="GO" id="GO:0006310">
    <property type="term" value="P:DNA recombination"/>
    <property type="evidence" value="ECO:0007669"/>
    <property type="project" value="UniProtKB-KW"/>
</dbReference>
<evidence type="ECO:0000256" key="19">
    <source>
        <dbReference type="ARBA" id="ARBA00029943"/>
    </source>
</evidence>
<evidence type="ECO:0000313" key="25">
    <source>
        <dbReference type="EMBL" id="MDG3015787.1"/>
    </source>
</evidence>
<keyword evidence="26" id="KW-1185">Reference proteome</keyword>
<evidence type="ECO:0000256" key="4">
    <source>
        <dbReference type="ARBA" id="ARBA00022679"/>
    </source>
</evidence>
<evidence type="ECO:0000256" key="6">
    <source>
        <dbReference type="ARBA" id="ARBA00022722"/>
    </source>
</evidence>
<evidence type="ECO:0000256" key="14">
    <source>
        <dbReference type="ARBA" id="ARBA00023125"/>
    </source>
</evidence>
<dbReference type="GO" id="GO:0003887">
    <property type="term" value="F:DNA-directed DNA polymerase activity"/>
    <property type="evidence" value="ECO:0007669"/>
    <property type="project" value="UniProtKB-KW"/>
</dbReference>
<keyword evidence="11" id="KW-0269">Exonuclease</keyword>
<evidence type="ECO:0000256" key="17">
    <source>
        <dbReference type="ARBA" id="ARBA00023211"/>
    </source>
</evidence>
<gene>
    <name evidence="25" type="ORF">NVS88_14590</name>
</gene>
<dbReference type="CDD" id="cd04863">
    <property type="entry name" value="MtLigD_Pol_like"/>
    <property type="match status" value="1"/>
</dbReference>
<feature type="compositionally biased region" description="Basic and acidic residues" evidence="23">
    <location>
        <begin position="761"/>
        <end position="772"/>
    </location>
</feature>